<dbReference type="EMBL" id="LBVL01000003">
    <property type="protein sequence ID" value="KKQ85896.1"/>
    <property type="molecule type" value="Genomic_DNA"/>
</dbReference>
<evidence type="ECO:0000256" key="1">
    <source>
        <dbReference type="SAM" id="Phobius"/>
    </source>
</evidence>
<proteinExistence type="predicted"/>
<evidence type="ECO:0000313" key="2">
    <source>
        <dbReference type="EMBL" id="KKQ85896.1"/>
    </source>
</evidence>
<dbReference type="AlphaFoldDB" id="A0A0G0P994"/>
<dbReference type="InterPro" id="IPR045584">
    <property type="entry name" value="Pilin-like"/>
</dbReference>
<sequence length="206" mass="23492">MRPFTKNELLIVVIIFAVVVGFTLKGLKDATRRARDFQRKQDLGIISDALHKYHDDFGFFPPSENGKVKACKNDNFEEVYTKLKTLQEFDRNLFFEGLKTCDWGSDPLRDVQDDTYPPYLSSIPSDPKQNSGITYLYLSNTVRFQLYTYLEGESDENGFDQGIILRSLQCGTGVCSYGKSYGVTPLNMSIDDYENILLKESQTGKE</sequence>
<protein>
    <recommendedName>
        <fullName evidence="4">General secretion pathway protein G</fullName>
    </recommendedName>
</protein>
<evidence type="ECO:0000313" key="3">
    <source>
        <dbReference type="Proteomes" id="UP000034081"/>
    </source>
</evidence>
<keyword evidence="1" id="KW-1133">Transmembrane helix</keyword>
<gene>
    <name evidence="2" type="ORF">UT08_C0003G0059</name>
</gene>
<comment type="caution">
    <text evidence="2">The sequence shown here is derived from an EMBL/GenBank/DDBJ whole genome shotgun (WGS) entry which is preliminary data.</text>
</comment>
<keyword evidence="1" id="KW-0812">Transmembrane</keyword>
<keyword evidence="1" id="KW-0472">Membrane</keyword>
<reference evidence="2 3" key="1">
    <citation type="journal article" date="2015" name="Nature">
        <title>rRNA introns, odd ribosomes, and small enigmatic genomes across a large radiation of phyla.</title>
        <authorList>
            <person name="Brown C.T."/>
            <person name="Hug L.A."/>
            <person name="Thomas B.C."/>
            <person name="Sharon I."/>
            <person name="Castelle C.J."/>
            <person name="Singh A."/>
            <person name="Wilkins M.J."/>
            <person name="Williams K.H."/>
            <person name="Banfield J.F."/>
        </authorList>
    </citation>
    <scope>NUCLEOTIDE SEQUENCE [LARGE SCALE GENOMIC DNA]</scope>
</reference>
<name>A0A0G0P994_9BACT</name>
<dbReference type="STRING" id="1618570.UT08_C0003G0059"/>
<accession>A0A0G0P994</accession>
<feature type="transmembrane region" description="Helical" evidence="1">
    <location>
        <begin position="9"/>
        <end position="27"/>
    </location>
</feature>
<dbReference type="SUPFAM" id="SSF54523">
    <property type="entry name" value="Pili subunits"/>
    <property type="match status" value="1"/>
</dbReference>
<dbReference type="Gene3D" id="3.30.700.10">
    <property type="entry name" value="Glycoprotein, Type 4 Pilin"/>
    <property type="match status" value="1"/>
</dbReference>
<evidence type="ECO:0008006" key="4">
    <source>
        <dbReference type="Google" id="ProtNLM"/>
    </source>
</evidence>
<organism evidence="2 3">
    <name type="scientific">Candidatus Woesebacteria bacterium GW2011_GWB1_38_8</name>
    <dbReference type="NCBI Taxonomy" id="1618570"/>
    <lineage>
        <taxon>Bacteria</taxon>
        <taxon>Candidatus Woeseibacteriota</taxon>
    </lineage>
</organism>
<dbReference type="Proteomes" id="UP000034081">
    <property type="component" value="Unassembled WGS sequence"/>
</dbReference>